<feature type="compositionally biased region" description="Gly residues" evidence="1">
    <location>
        <begin position="302"/>
        <end position="313"/>
    </location>
</feature>
<evidence type="ECO:0000313" key="2">
    <source>
        <dbReference type="EMBL" id="GFR49603.1"/>
    </source>
</evidence>
<feature type="region of interest" description="Disordered" evidence="1">
    <location>
        <begin position="249"/>
        <end position="344"/>
    </location>
</feature>
<feature type="compositionally biased region" description="Low complexity" evidence="1">
    <location>
        <begin position="419"/>
        <end position="437"/>
    </location>
</feature>
<dbReference type="Proteomes" id="UP001054857">
    <property type="component" value="Unassembled WGS sequence"/>
</dbReference>
<sequence>MDPATWVNGPAAGSYYGRSAAIKDSFESISPSALIQARSSPVASELAEANWEVVESLFERNWFGPCNCCDCAWGALRFSRSYEAGLTEALAPHAAAGVSAPRAVASTASSSSQSCFPAFLTRPRRVPEPPSFEPPTQMDGIPDTPVLYGAAAAPAPVPPFTALAPKGSSPPKAVPVPRRADNVDVSDNALPPALDGSEPVPAAAPAQPALLEYPAAGAGASGCTTQGTDIVPQLGTWADRQYRLLDSVPERGDNGLASGSGASERSSSIAARSPVASVGRGAAMLLRPPHGPGQNSSSACGSGSGECVTGGSGSSAAGRDPSASPILFNASMPSQDRSSHMDGQVTPNGVACGYTGGGGGCVGNGCSGTALADLAEQGRRRPGQEALLRSGGYLQAPEDSSASHSTAVNHHHHNHNHHQQQQQGAAPTAAQQPSQQQQPPPQDTEALIQEAAWRWRFTRRWQAEQARTEPERAGSLTTDQMDEALAYLNATGATTTTSVSVQIGAHAGRGAHNRGRGGPGAGASTEGSLLVQSLLGGTLGGGPSTLGGEWPLGACSGSGSFTSGPRILGRQGSGELLAASREVASLNRRAVVALQQQLECELQADRRVQESLAQGPPWVGHLIPVVQIDEWGSFRFLMLKLQDRSGRAAGSERQRILIRGHNYCSEGQLVEECNREILSLSQKHAVPMETPTVMGGGVMEWRRDRDRHLHLHSGFVMDRSLPAAAMGLGGAGMAGAAAAAAGRPASAMDLLNLAAAVVRQSFPPTYKITVLT</sequence>
<dbReference type="EMBL" id="BMAR01000031">
    <property type="protein sequence ID" value="GFR49603.1"/>
    <property type="molecule type" value="Genomic_DNA"/>
</dbReference>
<evidence type="ECO:0000256" key="1">
    <source>
        <dbReference type="SAM" id="MobiDB-lite"/>
    </source>
</evidence>
<feature type="compositionally biased region" description="Basic residues" evidence="1">
    <location>
        <begin position="409"/>
        <end position="418"/>
    </location>
</feature>
<reference evidence="2 3" key="1">
    <citation type="journal article" date="2021" name="Sci. Rep.">
        <title>Genome sequencing of the multicellular alga Astrephomene provides insights into convergent evolution of germ-soma differentiation.</title>
        <authorList>
            <person name="Yamashita S."/>
            <person name="Yamamoto K."/>
            <person name="Matsuzaki R."/>
            <person name="Suzuki S."/>
            <person name="Yamaguchi H."/>
            <person name="Hirooka S."/>
            <person name="Minakuchi Y."/>
            <person name="Miyagishima S."/>
            <person name="Kawachi M."/>
            <person name="Toyoda A."/>
            <person name="Nozaki H."/>
        </authorList>
    </citation>
    <scope>NUCLEOTIDE SEQUENCE [LARGE SCALE GENOMIC DNA]</scope>
    <source>
        <strain evidence="2 3">NIES-4017</strain>
    </source>
</reference>
<proteinExistence type="predicted"/>
<evidence type="ECO:0000313" key="3">
    <source>
        <dbReference type="Proteomes" id="UP001054857"/>
    </source>
</evidence>
<dbReference type="AlphaFoldDB" id="A0AAD3DXC4"/>
<protein>
    <submittedName>
        <fullName evidence="2">Uncharacterized protein</fullName>
    </submittedName>
</protein>
<gene>
    <name evidence="2" type="ORF">Agub_g11673</name>
</gene>
<feature type="region of interest" description="Disordered" evidence="1">
    <location>
        <begin position="395"/>
        <end position="444"/>
    </location>
</feature>
<feature type="region of interest" description="Disordered" evidence="1">
    <location>
        <begin position="164"/>
        <end position="202"/>
    </location>
</feature>
<name>A0AAD3DXC4_9CHLO</name>
<keyword evidence="3" id="KW-1185">Reference proteome</keyword>
<organism evidence="2 3">
    <name type="scientific">Astrephomene gubernaculifera</name>
    <dbReference type="NCBI Taxonomy" id="47775"/>
    <lineage>
        <taxon>Eukaryota</taxon>
        <taxon>Viridiplantae</taxon>
        <taxon>Chlorophyta</taxon>
        <taxon>core chlorophytes</taxon>
        <taxon>Chlorophyceae</taxon>
        <taxon>CS clade</taxon>
        <taxon>Chlamydomonadales</taxon>
        <taxon>Astrephomenaceae</taxon>
        <taxon>Astrephomene</taxon>
    </lineage>
</organism>
<feature type="compositionally biased region" description="Low complexity" evidence="1">
    <location>
        <begin position="257"/>
        <end position="273"/>
    </location>
</feature>
<comment type="caution">
    <text evidence="2">The sequence shown here is derived from an EMBL/GenBank/DDBJ whole genome shotgun (WGS) entry which is preliminary data.</text>
</comment>
<accession>A0AAD3DXC4</accession>